<name>A0ABM9QID6_9FIRM</name>
<keyword evidence="2" id="KW-0732">Signal</keyword>
<evidence type="ECO:0008006" key="5">
    <source>
        <dbReference type="Google" id="ProtNLM"/>
    </source>
</evidence>
<feature type="signal peptide" evidence="2">
    <location>
        <begin position="1"/>
        <end position="46"/>
    </location>
</feature>
<reference evidence="3 4" key="1">
    <citation type="journal article" date="2014" name="Int. J. Syst. Evol. Microbiol.">
        <title>Complete genome of a new Firmicutes species belonging to the dominant human colonic microbiota ('Ruminococcus bicirculans') reveals two chromosomes and a selective capacity to utilize plant glucans.</title>
        <authorList>
            <consortium name="NISC Comparative Sequencing Program"/>
            <person name="Wegmann U."/>
            <person name="Louis P."/>
            <person name="Goesmann A."/>
            <person name="Henrissat B."/>
            <person name="Duncan S.H."/>
            <person name="Flint H.J."/>
        </authorList>
    </citation>
    <scope>NUCLEOTIDE SEQUENCE [LARGE SCALE GENOMIC DNA]</scope>
    <source>
        <strain evidence="3 4">80/3</strain>
    </source>
</reference>
<gene>
    <name evidence="3" type="ORF">RBI_I02048</name>
</gene>
<proteinExistence type="predicted"/>
<evidence type="ECO:0000313" key="4">
    <source>
        <dbReference type="Proteomes" id="UP000027600"/>
    </source>
</evidence>
<feature type="compositionally biased region" description="Basic and acidic residues" evidence="1">
    <location>
        <begin position="70"/>
        <end position="79"/>
    </location>
</feature>
<evidence type="ECO:0000256" key="1">
    <source>
        <dbReference type="SAM" id="MobiDB-lite"/>
    </source>
</evidence>
<dbReference type="EMBL" id="HF545616">
    <property type="protein sequence ID" value="CCO05746.1"/>
    <property type="molecule type" value="Genomic_DNA"/>
</dbReference>
<evidence type="ECO:0000256" key="2">
    <source>
        <dbReference type="SAM" id="SignalP"/>
    </source>
</evidence>
<feature type="compositionally biased region" description="Acidic residues" evidence="1">
    <location>
        <begin position="87"/>
        <end position="98"/>
    </location>
</feature>
<sequence>MPDKFGCAVPFLCSFEQYMKNGGKHMKKIKSILAFALALSMCTSMAACGSSDDDSDDKSDNKTTSSAAAKADDESKASDETSSSDESTAEDSAAEEPEESSKAEQEDDDASKYGYYEDLAAEYEANGFSQAEVTDGKFMNWGNDFSSHDSERVYYKNGKLYFGLVKDDISYIMCYDINTKKTTERQVDFYLSDIDVAYGKILYDDSSRHCTVVDFEDDSKSYTCEISQSYDPSLISSGALVGYYDTDNVLYYYSPETGEVTYPGLTIKDSHGLEQKVSADLVASYGNKLYFKVNGNDEGDKLYCFDLDSKQWGDEPVLSGKNSRITVTGVIGKYMFFSYNGYNLQQDKLYNMETDEVVGTFSYPEGYFPEYFGGDSHIYADHESGTFYDIERFKKFKLPIDGSPVDENATVDLYSSDTEASIFPVNETYYLFIDNAGVFLRSYDKGPDGEEIVCVFDN</sequence>
<evidence type="ECO:0000313" key="3">
    <source>
        <dbReference type="EMBL" id="CCO05746.1"/>
    </source>
</evidence>
<keyword evidence="4" id="KW-1185">Reference proteome</keyword>
<organism evidence="3 4">
    <name type="scientific">Ruminococcus bicirculans</name>
    <name type="common">ex Wegman et al. 2014</name>
    <dbReference type="NCBI Taxonomy" id="1160721"/>
    <lineage>
        <taxon>Bacteria</taxon>
        <taxon>Bacillati</taxon>
        <taxon>Bacillota</taxon>
        <taxon>Clostridia</taxon>
        <taxon>Eubacteriales</taxon>
        <taxon>Oscillospiraceae</taxon>
        <taxon>Ruminococcus</taxon>
    </lineage>
</organism>
<dbReference type="SUPFAM" id="SSF69304">
    <property type="entry name" value="Tricorn protease N-terminal domain"/>
    <property type="match status" value="2"/>
</dbReference>
<feature type="region of interest" description="Disordered" evidence="1">
    <location>
        <begin position="49"/>
        <end position="109"/>
    </location>
</feature>
<feature type="chain" id="PRO_5046689270" description="DUF5050 domain-containing protein" evidence="2">
    <location>
        <begin position="47"/>
        <end position="458"/>
    </location>
</feature>
<dbReference type="Proteomes" id="UP000027600">
    <property type="component" value="Chromosome I"/>
</dbReference>
<accession>A0ABM9QID6</accession>
<protein>
    <recommendedName>
        <fullName evidence="5">DUF5050 domain-containing protein</fullName>
    </recommendedName>
</protein>